<evidence type="ECO:0000256" key="1">
    <source>
        <dbReference type="SAM" id="MobiDB-lite"/>
    </source>
</evidence>
<feature type="region of interest" description="Disordered" evidence="1">
    <location>
        <begin position="667"/>
        <end position="706"/>
    </location>
</feature>
<sequence>MLGASKLAVFDDDGHFSLALAKTLVADVKLSPPAPDVFLDHLMSFIAELPQIVQQEQSFQLFSESTRHQLVIIFRGFLEPQSAQYLSERAPILSDLFVESVTYFLEPVNNALFGVGCPGTRDNVRCFRTECVPTYIRNPTSLTFGTCGLLVCAQNRLACQLTGIELKRTRRNFCALTQKLPYCLPISCSGVSSSYERCRLCSTTLHRACALNLFSEGNYAFPLEAGSQLFCSQCIITLPQVITIFATVASTLANTGTPLEYLVVIPTHTTEAAELHLRSLQDAAEGFVGIKFAWLGDAEGEEEFSGLSGTPVAHRDPERNTKLALREELRHSVQRERDLRVAHANSARSSESGDTPEGSIPEGNYGYSPAVAFQAPSSGAAQPALGVTHPSHSIPTVGVAPNSLLPHPLGELTVEPQLIAPGEPATYPPGAYIPPHLRPNATTHASIPAPLRAVPPPSVVNPQPVTAGLLPTAAVPARGQVGTTTSTAPAAGLQPDDLSSDLLRLRVTEELQRQTAQRHDAAGATYALMLAAVTPTMGISELVTGEIDGLAVTDLDSPSALRREMRENYSGNGTTKADKTVMRRLMQVDTLGDSAELRHTPFRASSESVTMDGNKLKPFTGAAKLDRDLLRFQWEIPDGDRRDVVRRYVVDTLSPSQVLEALQRVGVLGSTSPPGPSIQMASSPSPQPPRGAPAAPLSRTVATSSPTGTLRCPLCLGPYQYHRVDHYDRPPEEPITQTCGKEKVIQGVKKKCILKHAFSGPLRTPCEHTETVA</sequence>
<comment type="caution">
    <text evidence="2">The sequence shown here is derived from an EMBL/GenBank/DDBJ whole genome shotgun (WGS) entry which is preliminary data.</text>
</comment>
<evidence type="ECO:0000313" key="2">
    <source>
        <dbReference type="EMBL" id="KAK3260351.1"/>
    </source>
</evidence>
<proteinExistence type="predicted"/>
<feature type="region of interest" description="Disordered" evidence="1">
    <location>
        <begin position="334"/>
        <end position="366"/>
    </location>
</feature>
<gene>
    <name evidence="2" type="ORF">CYMTET_30685</name>
</gene>
<keyword evidence="3" id="KW-1185">Reference proteome</keyword>
<protein>
    <submittedName>
        <fullName evidence="2">Uncharacterized protein</fullName>
    </submittedName>
</protein>
<dbReference type="Proteomes" id="UP001190700">
    <property type="component" value="Unassembled WGS sequence"/>
</dbReference>
<dbReference type="EMBL" id="LGRX02017822">
    <property type="protein sequence ID" value="KAK3260351.1"/>
    <property type="molecule type" value="Genomic_DNA"/>
</dbReference>
<evidence type="ECO:0000313" key="3">
    <source>
        <dbReference type="Proteomes" id="UP001190700"/>
    </source>
</evidence>
<accession>A0AAE0FIC5</accession>
<dbReference type="AlphaFoldDB" id="A0AAE0FIC5"/>
<reference evidence="2 3" key="1">
    <citation type="journal article" date="2015" name="Genome Biol. Evol.">
        <title>Comparative Genomics of a Bacterivorous Green Alga Reveals Evolutionary Causalities and Consequences of Phago-Mixotrophic Mode of Nutrition.</title>
        <authorList>
            <person name="Burns J.A."/>
            <person name="Paasch A."/>
            <person name="Narechania A."/>
            <person name="Kim E."/>
        </authorList>
    </citation>
    <scope>NUCLEOTIDE SEQUENCE [LARGE SCALE GENOMIC DNA]</scope>
    <source>
        <strain evidence="2 3">PLY_AMNH</strain>
    </source>
</reference>
<organism evidence="2 3">
    <name type="scientific">Cymbomonas tetramitiformis</name>
    <dbReference type="NCBI Taxonomy" id="36881"/>
    <lineage>
        <taxon>Eukaryota</taxon>
        <taxon>Viridiplantae</taxon>
        <taxon>Chlorophyta</taxon>
        <taxon>Pyramimonadophyceae</taxon>
        <taxon>Pyramimonadales</taxon>
        <taxon>Pyramimonadaceae</taxon>
        <taxon>Cymbomonas</taxon>
    </lineage>
</organism>
<name>A0AAE0FIC5_9CHLO</name>